<protein>
    <submittedName>
        <fullName evidence="2">Uncharacterized protein</fullName>
    </submittedName>
</protein>
<dbReference type="EMBL" id="CAAHFH010000003">
    <property type="protein sequence ID" value="VGO23192.1"/>
    <property type="molecule type" value="Genomic_DNA"/>
</dbReference>
<reference evidence="2 3" key="1">
    <citation type="submission" date="2019-04" db="EMBL/GenBank/DDBJ databases">
        <authorList>
            <person name="Van Vliet M D."/>
        </authorList>
    </citation>
    <scope>NUCLEOTIDE SEQUENCE [LARGE SCALE GENOMIC DNA]</scope>
    <source>
        <strain evidence="2 3">F21</strain>
    </source>
</reference>
<keyword evidence="1" id="KW-0472">Membrane</keyword>
<accession>A0A6C2US80</accession>
<organism evidence="2 3">
    <name type="scientific">Pontiella sulfatireligans</name>
    <dbReference type="NCBI Taxonomy" id="2750658"/>
    <lineage>
        <taxon>Bacteria</taxon>
        <taxon>Pseudomonadati</taxon>
        <taxon>Kiritimatiellota</taxon>
        <taxon>Kiritimatiellia</taxon>
        <taxon>Kiritimatiellales</taxon>
        <taxon>Pontiellaceae</taxon>
        <taxon>Pontiella</taxon>
    </lineage>
</organism>
<evidence type="ECO:0000313" key="2">
    <source>
        <dbReference type="EMBL" id="VGO23192.1"/>
    </source>
</evidence>
<sequence>MDDKTEFTVKTEGLGDEIVKVIHASKSYVSSAFLTLLLYYVGFYIIGLICNIVFLSKSNESKRIAGASPSGRGCLVFLLWVHIILPIIIIIVMFGGALASGGF</sequence>
<keyword evidence="3" id="KW-1185">Reference proteome</keyword>
<evidence type="ECO:0000313" key="3">
    <source>
        <dbReference type="Proteomes" id="UP000346198"/>
    </source>
</evidence>
<dbReference type="Proteomes" id="UP000346198">
    <property type="component" value="Unassembled WGS sequence"/>
</dbReference>
<feature type="transmembrane region" description="Helical" evidence="1">
    <location>
        <begin position="32"/>
        <end position="54"/>
    </location>
</feature>
<name>A0A6C2US80_9BACT</name>
<keyword evidence="1" id="KW-0812">Transmembrane</keyword>
<evidence type="ECO:0000256" key="1">
    <source>
        <dbReference type="SAM" id="Phobius"/>
    </source>
</evidence>
<proteinExistence type="predicted"/>
<dbReference type="RefSeq" id="WP_136065340.1">
    <property type="nucleotide sequence ID" value="NZ_CAAHFH010000003.1"/>
</dbReference>
<keyword evidence="1" id="KW-1133">Transmembrane helix</keyword>
<feature type="transmembrane region" description="Helical" evidence="1">
    <location>
        <begin position="75"/>
        <end position="99"/>
    </location>
</feature>
<gene>
    <name evidence="2" type="ORF">SCARR_05298</name>
</gene>
<dbReference type="AlphaFoldDB" id="A0A6C2US80"/>